<accession>A0ABX0U627</accession>
<dbReference type="SUPFAM" id="SSF53244">
    <property type="entry name" value="MurD-like peptide ligases, peptide-binding domain"/>
    <property type="match status" value="1"/>
</dbReference>
<dbReference type="EMBL" id="JAASQL010000001">
    <property type="protein sequence ID" value="NIJ44299.1"/>
    <property type="molecule type" value="Genomic_DNA"/>
</dbReference>
<evidence type="ECO:0000256" key="18">
    <source>
        <dbReference type="ARBA" id="ARBA00047808"/>
    </source>
</evidence>
<dbReference type="PROSITE" id="PS01012">
    <property type="entry name" value="FOLYLPOLYGLU_SYNT_2"/>
    <property type="match status" value="1"/>
</dbReference>
<evidence type="ECO:0000259" key="22">
    <source>
        <dbReference type="Pfam" id="PF02875"/>
    </source>
</evidence>
<evidence type="ECO:0000259" key="23">
    <source>
        <dbReference type="Pfam" id="PF08245"/>
    </source>
</evidence>
<sequence>MNYQETLDWLFHQLPMYQKMGAKAYKKDLSNTLLLMDYLGSPEKNIKAIHVAGTNGKGSTSHMLASILQEQGYKTGLYTSPHLIDFRERIKINGVEIEESYVVEFVKKHKAFFEKNSLSFFEMTVGLSFEYFKDTKTDFVVLETGLGGRLDSTNVVDPVVAVITNIGLDHTQFLGETLPLIAAEKGGIIKQNKPVVIGEYHSETFPVFEGIANQKKAPLYKAFDLESVDYKSDLKGDYQKYNLKTVVQAVKVLQGLGVSISENAIKQGLLKVIENTGLLGRYQTIQENPKIICDTGHNKEGIALVVEQLLKENYDQLYIVFGVVDDKDLKSVLPLLPKNASYYFTKPSIARGLNEEILKEKANDFSLQGNTYESVEKAMENAMKIASPKDVIYVGGSTFMVADYLLSITEKRTSNTDHRITDN</sequence>
<name>A0ABX0U627_9FLAO</name>
<comment type="catalytic activity">
    <reaction evidence="20">
        <text>7,8-dihydropteroate + L-glutamate + ATP = 7,8-dihydrofolate + ADP + phosphate + H(+)</text>
        <dbReference type="Rhea" id="RHEA:23584"/>
        <dbReference type="ChEBI" id="CHEBI:15378"/>
        <dbReference type="ChEBI" id="CHEBI:17839"/>
        <dbReference type="ChEBI" id="CHEBI:29985"/>
        <dbReference type="ChEBI" id="CHEBI:30616"/>
        <dbReference type="ChEBI" id="CHEBI:43474"/>
        <dbReference type="ChEBI" id="CHEBI:57451"/>
        <dbReference type="ChEBI" id="CHEBI:456216"/>
        <dbReference type="EC" id="6.3.2.12"/>
    </reaction>
</comment>
<dbReference type="InterPro" id="IPR018109">
    <property type="entry name" value="Folylpolyglutamate_synth_CS"/>
</dbReference>
<dbReference type="PANTHER" id="PTHR11136">
    <property type="entry name" value="FOLYLPOLYGLUTAMATE SYNTHASE-RELATED"/>
    <property type="match status" value="1"/>
</dbReference>
<comment type="similarity">
    <text evidence="4 21">Belongs to the folylpolyglutamate synthase family.</text>
</comment>
<evidence type="ECO:0000256" key="3">
    <source>
        <dbReference type="ARBA" id="ARBA00005150"/>
    </source>
</evidence>
<evidence type="ECO:0000256" key="15">
    <source>
        <dbReference type="ARBA" id="ARBA00030592"/>
    </source>
</evidence>
<evidence type="ECO:0000256" key="1">
    <source>
        <dbReference type="ARBA" id="ARBA00002714"/>
    </source>
</evidence>
<dbReference type="Pfam" id="PF08245">
    <property type="entry name" value="Mur_ligase_M"/>
    <property type="match status" value="1"/>
</dbReference>
<feature type="domain" description="Mur ligase C-terminal" evidence="22">
    <location>
        <begin position="280"/>
        <end position="397"/>
    </location>
</feature>
<evidence type="ECO:0000256" key="4">
    <source>
        <dbReference type="ARBA" id="ARBA00008276"/>
    </source>
</evidence>
<dbReference type="PIRSF" id="PIRSF001563">
    <property type="entry name" value="Folylpolyglu_synth"/>
    <property type="match status" value="1"/>
</dbReference>
<evidence type="ECO:0000313" key="25">
    <source>
        <dbReference type="Proteomes" id="UP000745859"/>
    </source>
</evidence>
<evidence type="ECO:0000256" key="16">
    <source>
        <dbReference type="ARBA" id="ARBA00032510"/>
    </source>
</evidence>
<comment type="caution">
    <text evidence="24">The sequence shown here is derived from an EMBL/GenBank/DDBJ whole genome shotgun (WGS) entry which is preliminary data.</text>
</comment>
<dbReference type="GO" id="GO:0008841">
    <property type="term" value="F:dihydrofolate synthase activity"/>
    <property type="evidence" value="ECO:0007669"/>
    <property type="project" value="UniProtKB-EC"/>
</dbReference>
<evidence type="ECO:0000256" key="5">
    <source>
        <dbReference type="ARBA" id="ARBA00013023"/>
    </source>
</evidence>
<dbReference type="PROSITE" id="PS01011">
    <property type="entry name" value="FOLYLPOLYGLU_SYNT_1"/>
    <property type="match status" value="1"/>
</dbReference>
<keyword evidence="8 21" id="KW-0436">Ligase</keyword>
<comment type="catalytic activity">
    <reaction evidence="19">
        <text>(6R)-5,10-methylenetetrahydrofolyl-(gamma-L-Glu)(n) + L-glutamate + ATP = (6R)-5,10-methylenetetrahydrofolyl-(gamma-L-Glu)(n+1) + ADP + phosphate + H(+)</text>
        <dbReference type="Rhea" id="RHEA:51912"/>
        <dbReference type="Rhea" id="RHEA-COMP:13257"/>
        <dbReference type="Rhea" id="RHEA-COMP:13258"/>
        <dbReference type="ChEBI" id="CHEBI:15378"/>
        <dbReference type="ChEBI" id="CHEBI:29985"/>
        <dbReference type="ChEBI" id="CHEBI:30616"/>
        <dbReference type="ChEBI" id="CHEBI:43474"/>
        <dbReference type="ChEBI" id="CHEBI:136572"/>
        <dbReference type="ChEBI" id="CHEBI:456216"/>
        <dbReference type="EC" id="6.3.2.17"/>
    </reaction>
</comment>
<evidence type="ECO:0000256" key="21">
    <source>
        <dbReference type="PIRNR" id="PIRNR001563"/>
    </source>
</evidence>
<evidence type="ECO:0000256" key="19">
    <source>
        <dbReference type="ARBA" id="ARBA00049035"/>
    </source>
</evidence>
<keyword evidence="13" id="KW-0289">Folate biosynthesis</keyword>
<dbReference type="InterPro" id="IPR013221">
    <property type="entry name" value="Mur_ligase_cen"/>
</dbReference>
<proteinExistence type="inferred from homology"/>
<evidence type="ECO:0000256" key="11">
    <source>
        <dbReference type="ARBA" id="ARBA00022840"/>
    </source>
</evidence>
<keyword evidence="11 21" id="KW-0067">ATP-binding</keyword>
<dbReference type="EC" id="6.3.2.17" evidence="6"/>
<keyword evidence="12" id="KW-0460">Magnesium</keyword>
<evidence type="ECO:0000256" key="13">
    <source>
        <dbReference type="ARBA" id="ARBA00022909"/>
    </source>
</evidence>
<keyword evidence="9" id="KW-0479">Metal-binding</keyword>
<evidence type="ECO:0000313" key="24">
    <source>
        <dbReference type="EMBL" id="NIJ44299.1"/>
    </source>
</evidence>
<comment type="function">
    <text evidence="1">Functions in two distinct reactions of the de novo folate biosynthetic pathway. Catalyzes the addition of a glutamate residue to dihydropteroate (7,8-dihydropteroate or H2Pte) to form dihydrofolate (7,8-dihydrofolate monoglutamate or H2Pte-Glu). Also catalyzes successive additions of L-glutamate to tetrahydrofolate or 10-formyltetrahydrofolate or 5,10-methylenetetrahydrofolate, leading to folylpolyglutamate derivatives.</text>
</comment>
<evidence type="ECO:0000256" key="6">
    <source>
        <dbReference type="ARBA" id="ARBA00013025"/>
    </source>
</evidence>
<evidence type="ECO:0000256" key="8">
    <source>
        <dbReference type="ARBA" id="ARBA00022598"/>
    </source>
</evidence>
<comment type="catalytic activity">
    <reaction evidence="18">
        <text>10-formyltetrahydrofolyl-(gamma-L-Glu)(n) + L-glutamate + ATP = 10-formyltetrahydrofolyl-(gamma-L-Glu)(n+1) + ADP + phosphate + H(+)</text>
        <dbReference type="Rhea" id="RHEA:51904"/>
        <dbReference type="Rhea" id="RHEA-COMP:13088"/>
        <dbReference type="Rhea" id="RHEA-COMP:14300"/>
        <dbReference type="ChEBI" id="CHEBI:15378"/>
        <dbReference type="ChEBI" id="CHEBI:29985"/>
        <dbReference type="ChEBI" id="CHEBI:30616"/>
        <dbReference type="ChEBI" id="CHEBI:43474"/>
        <dbReference type="ChEBI" id="CHEBI:134413"/>
        <dbReference type="ChEBI" id="CHEBI:456216"/>
        <dbReference type="EC" id="6.3.2.17"/>
    </reaction>
</comment>
<evidence type="ECO:0000256" key="9">
    <source>
        <dbReference type="ARBA" id="ARBA00022723"/>
    </source>
</evidence>
<keyword evidence="10 21" id="KW-0547">Nucleotide-binding</keyword>
<dbReference type="Gene3D" id="3.90.190.20">
    <property type="entry name" value="Mur ligase, C-terminal domain"/>
    <property type="match status" value="1"/>
</dbReference>
<comment type="catalytic activity">
    <reaction evidence="17">
        <text>(6S)-5,6,7,8-tetrahydrofolyl-(gamma-L-Glu)(n) + L-glutamate + ATP = (6S)-5,6,7,8-tetrahydrofolyl-(gamma-L-Glu)(n+1) + ADP + phosphate + H(+)</text>
        <dbReference type="Rhea" id="RHEA:10580"/>
        <dbReference type="Rhea" id="RHEA-COMP:14738"/>
        <dbReference type="Rhea" id="RHEA-COMP:14740"/>
        <dbReference type="ChEBI" id="CHEBI:15378"/>
        <dbReference type="ChEBI" id="CHEBI:29985"/>
        <dbReference type="ChEBI" id="CHEBI:30616"/>
        <dbReference type="ChEBI" id="CHEBI:43474"/>
        <dbReference type="ChEBI" id="CHEBI:141005"/>
        <dbReference type="ChEBI" id="CHEBI:456216"/>
        <dbReference type="EC" id="6.3.2.17"/>
    </reaction>
</comment>
<keyword evidence="25" id="KW-1185">Reference proteome</keyword>
<dbReference type="InterPro" id="IPR004101">
    <property type="entry name" value="Mur_ligase_C"/>
</dbReference>
<evidence type="ECO:0000256" key="20">
    <source>
        <dbReference type="ARBA" id="ARBA00049161"/>
    </source>
</evidence>
<dbReference type="InterPro" id="IPR001645">
    <property type="entry name" value="Folylpolyglutamate_synth"/>
</dbReference>
<comment type="pathway">
    <text evidence="3">Cofactor biosynthesis; tetrahydrofolylpolyglutamate biosynthesis.</text>
</comment>
<dbReference type="SUPFAM" id="SSF53623">
    <property type="entry name" value="MurD-like peptide ligases, catalytic domain"/>
    <property type="match status" value="1"/>
</dbReference>
<gene>
    <name evidence="24" type="ORF">FHR24_000738</name>
</gene>
<dbReference type="InterPro" id="IPR036565">
    <property type="entry name" value="Mur-like_cat_sf"/>
</dbReference>
<dbReference type="RefSeq" id="WP_167184038.1">
    <property type="nucleotide sequence ID" value="NZ_JAASQL010000001.1"/>
</dbReference>
<dbReference type="Proteomes" id="UP000745859">
    <property type="component" value="Unassembled WGS sequence"/>
</dbReference>
<protein>
    <recommendedName>
        <fullName evidence="7">Dihydrofolate synthase/folylpolyglutamate synthase</fullName>
        <ecNumber evidence="5">6.3.2.12</ecNumber>
        <ecNumber evidence="6">6.3.2.17</ecNumber>
    </recommendedName>
    <alternativeName>
        <fullName evidence="16">Folylpoly-gamma-glutamate synthetase-dihydrofolate synthetase</fullName>
    </alternativeName>
    <alternativeName>
        <fullName evidence="14">Folylpolyglutamate synthetase</fullName>
    </alternativeName>
    <alternativeName>
        <fullName evidence="15">Tetrahydrofolylpolyglutamate synthase</fullName>
    </alternativeName>
</protein>
<dbReference type="EC" id="6.3.2.12" evidence="5"/>
<evidence type="ECO:0000256" key="17">
    <source>
        <dbReference type="ARBA" id="ARBA00047493"/>
    </source>
</evidence>
<evidence type="ECO:0000256" key="14">
    <source>
        <dbReference type="ARBA" id="ARBA00030048"/>
    </source>
</evidence>
<comment type="pathway">
    <text evidence="2">Cofactor biosynthesis; tetrahydrofolate biosynthesis; 7,8-dihydrofolate from 2-amino-4-hydroxy-6-hydroxymethyl-7,8-dihydropteridine diphosphate and 4-aminobenzoate: step 2/2.</text>
</comment>
<feature type="domain" description="Mur ligase central" evidence="23">
    <location>
        <begin position="51"/>
        <end position="228"/>
    </location>
</feature>
<dbReference type="InterPro" id="IPR036615">
    <property type="entry name" value="Mur_ligase_C_dom_sf"/>
</dbReference>
<evidence type="ECO:0000256" key="7">
    <source>
        <dbReference type="ARBA" id="ARBA00019357"/>
    </source>
</evidence>
<dbReference type="PANTHER" id="PTHR11136:SF0">
    <property type="entry name" value="DIHYDROFOLATE SYNTHETASE-RELATED"/>
    <property type="match status" value="1"/>
</dbReference>
<evidence type="ECO:0000256" key="12">
    <source>
        <dbReference type="ARBA" id="ARBA00022842"/>
    </source>
</evidence>
<dbReference type="Gene3D" id="3.40.1190.10">
    <property type="entry name" value="Mur-like, catalytic domain"/>
    <property type="match status" value="1"/>
</dbReference>
<dbReference type="NCBIfam" id="TIGR01499">
    <property type="entry name" value="folC"/>
    <property type="match status" value="1"/>
</dbReference>
<organism evidence="24 25">
    <name type="scientific">Wenyingzhuangia heitensis</name>
    <dbReference type="NCBI Taxonomy" id="1487859"/>
    <lineage>
        <taxon>Bacteria</taxon>
        <taxon>Pseudomonadati</taxon>
        <taxon>Bacteroidota</taxon>
        <taxon>Flavobacteriia</taxon>
        <taxon>Flavobacteriales</taxon>
        <taxon>Flavobacteriaceae</taxon>
        <taxon>Wenyingzhuangia</taxon>
    </lineage>
</organism>
<evidence type="ECO:0000256" key="10">
    <source>
        <dbReference type="ARBA" id="ARBA00022741"/>
    </source>
</evidence>
<dbReference type="GO" id="GO:0004326">
    <property type="term" value="F:tetrahydrofolylpolyglutamate synthase activity"/>
    <property type="evidence" value="ECO:0007669"/>
    <property type="project" value="UniProtKB-EC"/>
</dbReference>
<reference evidence="24 25" key="1">
    <citation type="submission" date="2020-03" db="EMBL/GenBank/DDBJ databases">
        <title>Genomic Encyclopedia of Type Strains, Phase IV (KMG-IV): sequencing the most valuable type-strain genomes for metagenomic binning, comparative biology and taxonomic classification.</title>
        <authorList>
            <person name="Goeker M."/>
        </authorList>
    </citation>
    <scope>NUCLEOTIDE SEQUENCE [LARGE SCALE GENOMIC DNA]</scope>
    <source>
        <strain evidence="24 25">DSM 101599</strain>
    </source>
</reference>
<dbReference type="Pfam" id="PF02875">
    <property type="entry name" value="Mur_ligase_C"/>
    <property type="match status" value="1"/>
</dbReference>
<evidence type="ECO:0000256" key="2">
    <source>
        <dbReference type="ARBA" id="ARBA00004799"/>
    </source>
</evidence>